<dbReference type="STRING" id="391595.RLO149_c025030"/>
<evidence type="ECO:0000256" key="1">
    <source>
        <dbReference type="SAM" id="MobiDB-lite"/>
    </source>
</evidence>
<feature type="region of interest" description="Disordered" evidence="1">
    <location>
        <begin position="65"/>
        <end position="165"/>
    </location>
</feature>
<feature type="transmembrane region" description="Helical" evidence="2">
    <location>
        <begin position="12"/>
        <end position="35"/>
    </location>
</feature>
<evidence type="ECO:0000313" key="3">
    <source>
        <dbReference type="EMBL" id="AEI94471.1"/>
    </source>
</evidence>
<dbReference type="EMBL" id="CP002623">
    <property type="protein sequence ID" value="AEI94471.1"/>
    <property type="molecule type" value="Genomic_DNA"/>
</dbReference>
<feature type="compositionally biased region" description="Basic residues" evidence="1">
    <location>
        <begin position="130"/>
        <end position="145"/>
    </location>
</feature>
<keyword evidence="2" id="KW-0472">Membrane</keyword>
<proteinExistence type="predicted"/>
<gene>
    <name evidence="3" type="ordered locus">RLO149_c025030</name>
</gene>
<keyword evidence="2" id="KW-0812">Transmembrane</keyword>
<dbReference type="OrthoDB" id="9807941at2"/>
<accession>F7ZCP7</accession>
<keyword evidence="2" id="KW-1133">Transmembrane helix</keyword>
<evidence type="ECO:0000256" key="2">
    <source>
        <dbReference type="SAM" id="Phobius"/>
    </source>
</evidence>
<feature type="compositionally biased region" description="Low complexity" evidence="1">
    <location>
        <begin position="77"/>
        <end position="87"/>
    </location>
</feature>
<reference evidence="3 4" key="1">
    <citation type="journal article" date="2011" name="BMC Genomics">
        <title>Comparative genome analysis and genome-guided physiological analysis of Roseobacter litoralis.</title>
        <authorList>
            <person name="Kalhoefer D."/>
            <person name="Thole S."/>
            <person name="Voget S."/>
            <person name="Lehmann R."/>
            <person name="Liesegang H."/>
            <person name="Wollher A."/>
            <person name="Daniel R."/>
            <person name="Simon M."/>
            <person name="Brinkhoff T."/>
        </authorList>
    </citation>
    <scope>NUCLEOTIDE SEQUENCE [LARGE SCALE GENOMIC DNA]</scope>
    <source>
        <strain evidence="4">ATCC 49566 / DSM 6996 / JCM 21268 / NBRC 15278 / OCh 149</strain>
    </source>
</reference>
<dbReference type="KEGG" id="rli:RLO149_c025030"/>
<protein>
    <submittedName>
        <fullName evidence="3">Uncharacterized protein</fullName>
    </submittedName>
</protein>
<dbReference type="eggNOG" id="COG3743">
    <property type="taxonomic scope" value="Bacteria"/>
</dbReference>
<organism evidence="3 4">
    <name type="scientific">Roseobacter litoralis (strain ATCC 49566 / DSM 6996 / JCM 21268 / NBRC 15278 / OCh 149)</name>
    <dbReference type="NCBI Taxonomy" id="391595"/>
    <lineage>
        <taxon>Bacteria</taxon>
        <taxon>Pseudomonadati</taxon>
        <taxon>Pseudomonadota</taxon>
        <taxon>Alphaproteobacteria</taxon>
        <taxon>Rhodobacterales</taxon>
        <taxon>Roseobacteraceae</taxon>
        <taxon>Roseobacter</taxon>
    </lineage>
</organism>
<dbReference type="Gene3D" id="1.10.150.20">
    <property type="entry name" value="5' to 3' exonuclease, C-terminal subdomain"/>
    <property type="match status" value="1"/>
</dbReference>
<sequence>MESNKGMVGMALGSWLVAFAGGTLAGTLAWVLFGWSFLQGAFLGAVVFLVAGVLVSWVMTRPLPRPGEVKINPPTPAAKASATKAAPINVAPAPTAAQVKPTARLAGEEELASRKGDWKYEKEAAPAPAPKKKAAPKKAPAKKAAPKAAAAPDGRPAYLSDAPTGTADDLKKISGVGPKLEQTLNELGVWHFEQVAQFKKKDIAWVDERLRFKGRIERDDWVGQAKALANAKD</sequence>
<dbReference type="AlphaFoldDB" id="F7ZCP7"/>
<dbReference type="Proteomes" id="UP000001353">
    <property type="component" value="Chromosome"/>
</dbReference>
<keyword evidence="4" id="KW-1185">Reference proteome</keyword>
<evidence type="ECO:0000313" key="4">
    <source>
        <dbReference type="Proteomes" id="UP000001353"/>
    </source>
</evidence>
<dbReference type="HOGENOM" id="CLU_070816_1_0_5"/>
<feature type="transmembrane region" description="Helical" evidence="2">
    <location>
        <begin position="41"/>
        <end position="60"/>
    </location>
</feature>
<feature type="compositionally biased region" description="Basic and acidic residues" evidence="1">
    <location>
        <begin position="111"/>
        <end position="124"/>
    </location>
</feature>
<name>F7ZCP7_ROSLO</name>
<dbReference type="RefSeq" id="WP_013962392.1">
    <property type="nucleotide sequence ID" value="NC_015730.1"/>
</dbReference>